<protein>
    <submittedName>
        <fullName evidence="2">Uncharacterized protein</fullName>
    </submittedName>
</protein>
<name>J4H2K5_9APHY</name>
<feature type="transmembrane region" description="Helical" evidence="1">
    <location>
        <begin position="7"/>
        <end position="27"/>
    </location>
</feature>
<reference evidence="2 3" key="1">
    <citation type="journal article" date="2012" name="Appl. Environ. Microbiol.">
        <title>Short-read sequencing for genomic analysis of the brown rot fungus Fibroporia radiculosa.</title>
        <authorList>
            <person name="Tang J.D."/>
            <person name="Perkins A.D."/>
            <person name="Sonstegard T.S."/>
            <person name="Schroeder S.G."/>
            <person name="Burgess S.C."/>
            <person name="Diehl S.V."/>
        </authorList>
    </citation>
    <scope>NUCLEOTIDE SEQUENCE [LARGE SCALE GENOMIC DNA]</scope>
    <source>
        <strain evidence="2 3">TFFH 294</strain>
    </source>
</reference>
<keyword evidence="1" id="KW-1133">Transmembrane helix</keyword>
<dbReference type="InParanoid" id="J4H2K5"/>
<dbReference type="HOGENOM" id="CLU_1896229_0_0_1"/>
<feature type="transmembrane region" description="Helical" evidence="1">
    <location>
        <begin position="64"/>
        <end position="86"/>
    </location>
</feature>
<dbReference type="OrthoDB" id="3270417at2759"/>
<accession>J4H2K5</accession>
<evidence type="ECO:0000256" key="1">
    <source>
        <dbReference type="SAM" id="Phobius"/>
    </source>
</evidence>
<dbReference type="RefSeq" id="XP_012180967.1">
    <property type="nucleotide sequence ID" value="XM_012325577.1"/>
</dbReference>
<organism evidence="2 3">
    <name type="scientific">Fibroporia radiculosa</name>
    <dbReference type="NCBI Taxonomy" id="599839"/>
    <lineage>
        <taxon>Eukaryota</taxon>
        <taxon>Fungi</taxon>
        <taxon>Dikarya</taxon>
        <taxon>Basidiomycota</taxon>
        <taxon>Agaricomycotina</taxon>
        <taxon>Agaricomycetes</taxon>
        <taxon>Polyporales</taxon>
        <taxon>Fibroporiaceae</taxon>
        <taxon>Fibroporia</taxon>
    </lineage>
</organism>
<proteinExistence type="predicted"/>
<dbReference type="GeneID" id="24096595"/>
<feature type="transmembrane region" description="Helical" evidence="1">
    <location>
        <begin position="33"/>
        <end position="52"/>
    </location>
</feature>
<sequence>MAFILHALYTYTIIGHGSLLIAISIVWSLRIHIAVVAVNDLLIRGFFIHRIWRLSKFKHVVKIINIPSAVFTAGITVACAVDSFFIPVVTDTSTTFEYLLIFGLSFEALADVSNSALLCLLLRQHMSGFRRLVY</sequence>
<dbReference type="AlphaFoldDB" id="J4H2K5"/>
<keyword evidence="1" id="KW-0812">Transmembrane</keyword>
<dbReference type="Proteomes" id="UP000006352">
    <property type="component" value="Unassembled WGS sequence"/>
</dbReference>
<evidence type="ECO:0000313" key="3">
    <source>
        <dbReference type="Proteomes" id="UP000006352"/>
    </source>
</evidence>
<evidence type="ECO:0000313" key="2">
    <source>
        <dbReference type="EMBL" id="CCM01684.1"/>
    </source>
</evidence>
<dbReference type="EMBL" id="HE797045">
    <property type="protein sequence ID" value="CCM01684.1"/>
    <property type="molecule type" value="Genomic_DNA"/>
</dbReference>
<keyword evidence="3" id="KW-1185">Reference proteome</keyword>
<feature type="transmembrane region" description="Helical" evidence="1">
    <location>
        <begin position="98"/>
        <end position="122"/>
    </location>
</feature>
<keyword evidence="1" id="KW-0472">Membrane</keyword>
<gene>
    <name evidence="2" type="ORF">FIBRA_03748</name>
</gene>